<dbReference type="RefSeq" id="WP_137032079.1">
    <property type="nucleotide sequence ID" value="NZ_SZNK01000001.1"/>
</dbReference>
<accession>A0A4U2YCX9</accession>
<feature type="binding site" evidence="4">
    <location>
        <position position="145"/>
    </location>
    <ligand>
        <name>acetyl-CoA</name>
        <dbReference type="ChEBI" id="CHEBI:57288"/>
    </ligand>
</feature>
<evidence type="ECO:0000256" key="3">
    <source>
        <dbReference type="PIRSR" id="PIRSR620019-1"/>
    </source>
</evidence>
<dbReference type="AlphaFoldDB" id="A0A4U2YCX9"/>
<feature type="binding site" evidence="4">
    <location>
        <position position="69"/>
    </location>
    <ligand>
        <name>substrate</name>
    </ligand>
</feature>
<dbReference type="Proteomes" id="UP000307841">
    <property type="component" value="Unassembled WGS sequence"/>
</dbReference>
<feature type="site" description="Increases basicity of active site His" evidence="3">
    <location>
        <position position="137"/>
    </location>
</feature>
<keyword evidence="1 6" id="KW-0808">Transferase</keyword>
<feature type="domain" description="PglD N-terminal" evidence="5">
    <location>
        <begin position="5"/>
        <end position="80"/>
    </location>
</feature>
<keyword evidence="2" id="KW-0677">Repeat</keyword>
<dbReference type="InterPro" id="IPR020019">
    <property type="entry name" value="AcTrfase_PglD-like"/>
</dbReference>
<reference evidence="6 7" key="1">
    <citation type="submission" date="2019-04" db="EMBL/GenBank/DDBJ databases">
        <title>Whole genome sequencing of Brevibacillus sp. TGS2-1.</title>
        <authorList>
            <person name="Choi A."/>
        </authorList>
    </citation>
    <scope>NUCLEOTIDE SEQUENCE [LARGE SCALE GENOMIC DNA]</scope>
    <source>
        <strain evidence="6 7">TGS2-1</strain>
    </source>
</reference>
<dbReference type="NCBIfam" id="TIGR03570">
    <property type="entry name" value="NeuD_NnaD"/>
    <property type="match status" value="1"/>
</dbReference>
<proteinExistence type="predicted"/>
<comment type="caution">
    <text evidence="6">The sequence shown here is derived from an EMBL/GenBank/DDBJ whole genome shotgun (WGS) entry which is preliminary data.</text>
</comment>
<organism evidence="6 7">
    <name type="scientific">Brevibacillus antibioticus</name>
    <dbReference type="NCBI Taxonomy" id="2570228"/>
    <lineage>
        <taxon>Bacteria</taxon>
        <taxon>Bacillati</taxon>
        <taxon>Bacillota</taxon>
        <taxon>Bacilli</taxon>
        <taxon>Bacillales</taxon>
        <taxon>Paenibacillaceae</taxon>
        <taxon>Brevibacillus</taxon>
    </lineage>
</organism>
<evidence type="ECO:0000256" key="2">
    <source>
        <dbReference type="ARBA" id="ARBA00022737"/>
    </source>
</evidence>
<keyword evidence="7" id="KW-1185">Reference proteome</keyword>
<sequence>MRSYIVLGGGGHAKVLMEILRLRGLDVLGYTDPHSSVPIGDSQCLGNDDLVESYSPETILLVNGLGSVGDNRKRKQIFESWKEKGYSFATVIHPSAILSPDVVLGEGVQVMAGVIIQTGTKIGVNSIVNTRATIDHDAKIGHHAHIAPGAILSGNVTVQDGAHLGTGVTVIQGVSIGKNSIVGAGAVVVKDVEENVTVAGVPARRL</sequence>
<feature type="active site" description="Proton acceptor" evidence="3">
    <location>
        <position position="136"/>
    </location>
</feature>
<dbReference type="EMBL" id="SZNK01000001">
    <property type="protein sequence ID" value="TKI58590.1"/>
    <property type="molecule type" value="Genomic_DNA"/>
</dbReference>
<dbReference type="SUPFAM" id="SSF51161">
    <property type="entry name" value="Trimeric LpxA-like enzymes"/>
    <property type="match status" value="1"/>
</dbReference>
<dbReference type="GO" id="GO:0016740">
    <property type="term" value="F:transferase activity"/>
    <property type="evidence" value="ECO:0007669"/>
    <property type="project" value="UniProtKB-KW"/>
</dbReference>
<dbReference type="OrthoDB" id="9794407at2"/>
<dbReference type="InterPro" id="IPR041561">
    <property type="entry name" value="PglD_N"/>
</dbReference>
<dbReference type="PANTHER" id="PTHR43300:SF7">
    <property type="entry name" value="UDP-N-ACETYLBACILLOSAMINE N-ACETYLTRANSFERASE"/>
    <property type="match status" value="1"/>
</dbReference>
<dbReference type="InterPro" id="IPR018357">
    <property type="entry name" value="Hexapep_transf_CS"/>
</dbReference>
<dbReference type="CDD" id="cd03360">
    <property type="entry name" value="LbH_AT_putative"/>
    <property type="match status" value="1"/>
</dbReference>
<dbReference type="InterPro" id="IPR050179">
    <property type="entry name" value="Trans_hexapeptide_repeat"/>
</dbReference>
<dbReference type="PROSITE" id="PS00101">
    <property type="entry name" value="HEXAPEP_TRANSFERASES"/>
    <property type="match status" value="1"/>
</dbReference>
<dbReference type="Pfam" id="PF17836">
    <property type="entry name" value="PglD_N"/>
    <property type="match status" value="1"/>
</dbReference>
<name>A0A4U2YCX9_9BACL</name>
<protein>
    <submittedName>
        <fullName evidence="6">Acetyltransferase</fullName>
    </submittedName>
</protein>
<dbReference type="Gene3D" id="2.160.10.10">
    <property type="entry name" value="Hexapeptide repeat proteins"/>
    <property type="match status" value="1"/>
</dbReference>
<evidence type="ECO:0000313" key="7">
    <source>
        <dbReference type="Proteomes" id="UP000307841"/>
    </source>
</evidence>
<evidence type="ECO:0000256" key="4">
    <source>
        <dbReference type="PIRSR" id="PIRSR620019-2"/>
    </source>
</evidence>
<evidence type="ECO:0000313" key="6">
    <source>
        <dbReference type="EMBL" id="TKI58590.1"/>
    </source>
</evidence>
<evidence type="ECO:0000256" key="1">
    <source>
        <dbReference type="ARBA" id="ARBA00022679"/>
    </source>
</evidence>
<dbReference type="InterPro" id="IPR011004">
    <property type="entry name" value="Trimer_LpxA-like_sf"/>
</dbReference>
<dbReference type="PANTHER" id="PTHR43300">
    <property type="entry name" value="ACETYLTRANSFERASE"/>
    <property type="match status" value="1"/>
</dbReference>
<gene>
    <name evidence="6" type="ORF">E8L90_26090</name>
</gene>
<dbReference type="Gene3D" id="3.40.50.20">
    <property type="match status" value="1"/>
</dbReference>
<evidence type="ECO:0000259" key="5">
    <source>
        <dbReference type="Pfam" id="PF17836"/>
    </source>
</evidence>